<dbReference type="Pfam" id="PF00484">
    <property type="entry name" value="Pro_CA"/>
    <property type="match status" value="1"/>
</dbReference>
<dbReference type="Proteomes" id="UP000477311">
    <property type="component" value="Unassembled WGS sequence"/>
</dbReference>
<evidence type="ECO:0000256" key="2">
    <source>
        <dbReference type="ARBA" id="ARBA00022723"/>
    </source>
</evidence>
<protein>
    <recommendedName>
        <fullName evidence="8">Carbonic anhydrase</fullName>
    </recommendedName>
</protein>
<gene>
    <name evidence="6" type="ORF">G4L39_13670</name>
</gene>
<accession>A0A6M1RY58</accession>
<proteinExistence type="inferred from homology"/>
<comment type="cofactor">
    <cofactor evidence="4">
        <name>Zn(2+)</name>
        <dbReference type="ChEBI" id="CHEBI:29105"/>
    </cofactor>
    <text evidence="4">Binds 1 zinc ion per subunit.</text>
</comment>
<keyword evidence="2 4" id="KW-0479">Metal-binding</keyword>
<dbReference type="SMART" id="SM00947">
    <property type="entry name" value="Pro_CA"/>
    <property type="match status" value="1"/>
</dbReference>
<dbReference type="SUPFAM" id="SSF53056">
    <property type="entry name" value="beta-carbonic anhydrase, cab"/>
    <property type="match status" value="1"/>
</dbReference>
<evidence type="ECO:0000256" key="1">
    <source>
        <dbReference type="ARBA" id="ARBA00006217"/>
    </source>
</evidence>
<dbReference type="InterPro" id="IPR001765">
    <property type="entry name" value="Carbonic_anhydrase"/>
</dbReference>
<keyword evidence="3 4" id="KW-0862">Zinc</keyword>
<feature type="binding site" evidence="4">
    <location>
        <position position="101"/>
    </location>
    <ligand>
        <name>Zn(2+)</name>
        <dbReference type="ChEBI" id="CHEBI:29105"/>
    </ligand>
</feature>
<name>A0A6M1RY58_9BACT</name>
<comment type="similarity">
    <text evidence="1">Belongs to the beta-class carbonic anhydrase family.</text>
</comment>
<dbReference type="Gene3D" id="3.40.1050.10">
    <property type="entry name" value="Carbonic anhydrase"/>
    <property type="match status" value="1"/>
</dbReference>
<evidence type="ECO:0000313" key="6">
    <source>
        <dbReference type="EMBL" id="NGO40431.1"/>
    </source>
</evidence>
<feature type="binding site" evidence="4">
    <location>
        <position position="43"/>
    </location>
    <ligand>
        <name>Zn(2+)</name>
        <dbReference type="ChEBI" id="CHEBI:29105"/>
    </ligand>
</feature>
<evidence type="ECO:0008006" key="8">
    <source>
        <dbReference type="Google" id="ProtNLM"/>
    </source>
</evidence>
<dbReference type="EMBL" id="JAAKYA010000092">
    <property type="protein sequence ID" value="NGO40431.1"/>
    <property type="molecule type" value="Genomic_DNA"/>
</dbReference>
<keyword evidence="7" id="KW-1185">Reference proteome</keyword>
<dbReference type="RefSeq" id="WP_165109026.1">
    <property type="nucleotide sequence ID" value="NZ_JAAKYA010000092.1"/>
</dbReference>
<feature type="binding site" evidence="4">
    <location>
        <position position="104"/>
    </location>
    <ligand>
        <name>Zn(2+)</name>
        <dbReference type="ChEBI" id="CHEBI:29105"/>
    </ligand>
</feature>
<dbReference type="GO" id="GO:0004089">
    <property type="term" value="F:carbonate dehydratase activity"/>
    <property type="evidence" value="ECO:0007669"/>
    <property type="project" value="InterPro"/>
</dbReference>
<organism evidence="6 7">
    <name type="scientific">Limisphaera ngatamarikiensis</name>
    <dbReference type="NCBI Taxonomy" id="1324935"/>
    <lineage>
        <taxon>Bacteria</taxon>
        <taxon>Pseudomonadati</taxon>
        <taxon>Verrucomicrobiota</taxon>
        <taxon>Verrucomicrobiia</taxon>
        <taxon>Limisphaerales</taxon>
        <taxon>Limisphaeraceae</taxon>
        <taxon>Limisphaera</taxon>
    </lineage>
</organism>
<evidence type="ECO:0000256" key="5">
    <source>
        <dbReference type="SAM" id="MobiDB-lite"/>
    </source>
</evidence>
<dbReference type="InterPro" id="IPR036874">
    <property type="entry name" value="Carbonic_anhydrase_sf"/>
</dbReference>
<dbReference type="PANTHER" id="PTHR43175">
    <property type="entry name" value="CARBONIC ANHYDRASE"/>
    <property type="match status" value="1"/>
</dbReference>
<reference evidence="6 7" key="1">
    <citation type="submission" date="2020-02" db="EMBL/GenBank/DDBJ databases">
        <title>Draft genome sequence of Limisphaera ngatamarikiensis NGM72.4T, a thermophilic Verrucomicrobia grouped in subdivision 3.</title>
        <authorList>
            <person name="Carere C.R."/>
            <person name="Steen J."/>
            <person name="Hugenholtz P."/>
            <person name="Stott M.B."/>
        </authorList>
    </citation>
    <scope>NUCLEOTIDE SEQUENCE [LARGE SCALE GENOMIC DNA]</scope>
    <source>
        <strain evidence="6 7">NGM72.4</strain>
    </source>
</reference>
<comment type="caution">
    <text evidence="6">The sequence shown here is derived from an EMBL/GenBank/DDBJ whole genome shotgun (WGS) entry which is preliminary data.</text>
</comment>
<evidence type="ECO:0000256" key="3">
    <source>
        <dbReference type="ARBA" id="ARBA00022833"/>
    </source>
</evidence>
<evidence type="ECO:0000313" key="7">
    <source>
        <dbReference type="Proteomes" id="UP000477311"/>
    </source>
</evidence>
<feature type="binding site" evidence="4">
    <location>
        <position position="45"/>
    </location>
    <ligand>
        <name>Zn(2+)</name>
        <dbReference type="ChEBI" id="CHEBI:29105"/>
    </ligand>
</feature>
<sequence>MGNTMRLLEAIVDANHRALAGDPKAGLRPSEHADSLPVVALTCLDARLNPVLPEVLGIPEEQFLWVRNAGNVVGGPFSSAARALALACLLEGAREILVIGHSDCRVARQSVMSLLDRFSALGISRDRLPENLLETFGLFASEPQNVHAACDTLRKSPIIPPHVPVHGLMVDLDTGRLEWLVNGYTTLPTTTAEAVQATVASVRETLGRIGDWTEFRIGSVALSDLPIGRTVAGAIDRLEGTLGKLEQALGTAPSISGPAVTPTPSQESGVEPAEGGPQGPSGSKKAIPIPPPVTRLRHRDR</sequence>
<feature type="region of interest" description="Disordered" evidence="5">
    <location>
        <begin position="252"/>
        <end position="301"/>
    </location>
</feature>
<dbReference type="PANTHER" id="PTHR43175:SF3">
    <property type="entry name" value="CARBON DISULFIDE HYDROLASE"/>
    <property type="match status" value="1"/>
</dbReference>
<dbReference type="GO" id="GO:0008270">
    <property type="term" value="F:zinc ion binding"/>
    <property type="evidence" value="ECO:0007669"/>
    <property type="project" value="InterPro"/>
</dbReference>
<dbReference type="AlphaFoldDB" id="A0A6M1RY58"/>
<evidence type="ECO:0000256" key="4">
    <source>
        <dbReference type="PIRSR" id="PIRSR601765-1"/>
    </source>
</evidence>